<protein>
    <submittedName>
        <fullName evidence="2">Uncharacterized protein</fullName>
    </submittedName>
</protein>
<gene>
    <name evidence="2" type="ORF">HRR80_008241</name>
</gene>
<sequence length="95" mass="10799">MKPFSGAALRARQISPVTSRSYTSTARMFQPTAIHRAEAEADRKAHPESQATQEKLPDRKGSHHWDESNATPSEADVRADREAEKRREEEARKQK</sequence>
<dbReference type="EMBL" id="JAJGCB010000023">
    <property type="protein sequence ID" value="KAJ8987606.1"/>
    <property type="molecule type" value="Genomic_DNA"/>
</dbReference>
<dbReference type="AlphaFoldDB" id="A0AAN6ELK5"/>
<accession>A0AAN6ELK5</accession>
<proteinExistence type="predicted"/>
<dbReference type="EMBL" id="JAJGCB010000023">
    <property type="protein sequence ID" value="KAJ8987607.1"/>
    <property type="molecule type" value="Genomic_DNA"/>
</dbReference>
<reference evidence="2" key="1">
    <citation type="submission" date="2023-01" db="EMBL/GenBank/DDBJ databases">
        <title>Exophiala dermititidis isolated from Cystic Fibrosis Patient.</title>
        <authorList>
            <person name="Kurbessoian T."/>
            <person name="Crocker A."/>
            <person name="Murante D."/>
            <person name="Hogan D.A."/>
            <person name="Stajich J.E."/>
        </authorList>
    </citation>
    <scope>NUCLEOTIDE SEQUENCE</scope>
    <source>
        <strain evidence="2">Ex8</strain>
    </source>
</reference>
<evidence type="ECO:0000256" key="1">
    <source>
        <dbReference type="SAM" id="MobiDB-lite"/>
    </source>
</evidence>
<feature type="compositionally biased region" description="Basic and acidic residues" evidence="1">
    <location>
        <begin position="55"/>
        <end position="67"/>
    </location>
</feature>
<feature type="compositionally biased region" description="Basic and acidic residues" evidence="1">
    <location>
        <begin position="75"/>
        <end position="95"/>
    </location>
</feature>
<feature type="compositionally biased region" description="Basic and acidic residues" evidence="1">
    <location>
        <begin position="35"/>
        <end position="47"/>
    </location>
</feature>
<dbReference type="Proteomes" id="UP001161757">
    <property type="component" value="Unassembled WGS sequence"/>
</dbReference>
<organism evidence="2 3">
    <name type="scientific">Exophiala dermatitidis</name>
    <name type="common">Black yeast-like fungus</name>
    <name type="synonym">Wangiella dermatitidis</name>
    <dbReference type="NCBI Taxonomy" id="5970"/>
    <lineage>
        <taxon>Eukaryota</taxon>
        <taxon>Fungi</taxon>
        <taxon>Dikarya</taxon>
        <taxon>Ascomycota</taxon>
        <taxon>Pezizomycotina</taxon>
        <taxon>Eurotiomycetes</taxon>
        <taxon>Chaetothyriomycetidae</taxon>
        <taxon>Chaetothyriales</taxon>
        <taxon>Herpotrichiellaceae</taxon>
        <taxon>Exophiala</taxon>
    </lineage>
</organism>
<evidence type="ECO:0000313" key="2">
    <source>
        <dbReference type="EMBL" id="KAJ8987607.1"/>
    </source>
</evidence>
<evidence type="ECO:0000313" key="3">
    <source>
        <dbReference type="Proteomes" id="UP001161757"/>
    </source>
</evidence>
<feature type="region of interest" description="Disordered" evidence="1">
    <location>
        <begin position="1"/>
        <end position="95"/>
    </location>
</feature>
<name>A0AAN6ELK5_EXODE</name>
<feature type="compositionally biased region" description="Polar residues" evidence="1">
    <location>
        <begin position="15"/>
        <end position="27"/>
    </location>
</feature>
<comment type="caution">
    <text evidence="2">The sequence shown here is derived from an EMBL/GenBank/DDBJ whole genome shotgun (WGS) entry which is preliminary data.</text>
</comment>